<feature type="transmembrane region" description="Helical" evidence="1">
    <location>
        <begin position="86"/>
        <end position="105"/>
    </location>
</feature>
<protein>
    <submittedName>
        <fullName evidence="2">AzlD domain-containing protein</fullName>
    </submittedName>
</protein>
<dbReference type="Proteomes" id="UP001155586">
    <property type="component" value="Unassembled WGS sequence"/>
</dbReference>
<accession>A0A9X3CB37</accession>
<dbReference type="InterPro" id="IPR008407">
    <property type="entry name" value="Brnchd-chn_aa_trnsp_AzlD"/>
</dbReference>
<dbReference type="RefSeq" id="WP_265686180.1">
    <property type="nucleotide sequence ID" value="NZ_JAKRRX010000003.1"/>
</dbReference>
<evidence type="ECO:0000313" key="2">
    <source>
        <dbReference type="EMBL" id="MCW8332403.1"/>
    </source>
</evidence>
<keyword evidence="1" id="KW-0472">Membrane</keyword>
<reference evidence="2" key="1">
    <citation type="submission" date="2022-02" db="EMBL/GenBank/DDBJ databases">
        <title>Vibrio sp. nov., a new bacterium isolated from Bohai sea, China.</title>
        <authorList>
            <person name="Yuan Y."/>
        </authorList>
    </citation>
    <scope>NUCLEOTIDE SEQUENCE</scope>
    <source>
        <strain evidence="2">DBSS07</strain>
    </source>
</reference>
<gene>
    <name evidence="2" type="ORF">MD483_00955</name>
</gene>
<proteinExistence type="predicted"/>
<dbReference type="EMBL" id="JAKRRX010000003">
    <property type="protein sequence ID" value="MCW8332403.1"/>
    <property type="molecule type" value="Genomic_DNA"/>
</dbReference>
<keyword evidence="1" id="KW-0812">Transmembrane</keyword>
<evidence type="ECO:0000256" key="1">
    <source>
        <dbReference type="SAM" id="Phobius"/>
    </source>
</evidence>
<dbReference type="AlphaFoldDB" id="A0A9X3CB37"/>
<comment type="caution">
    <text evidence="2">The sequence shown here is derived from an EMBL/GenBank/DDBJ whole genome shotgun (WGS) entry which is preliminary data.</text>
</comment>
<evidence type="ECO:0000313" key="3">
    <source>
        <dbReference type="Proteomes" id="UP001155586"/>
    </source>
</evidence>
<sequence>MVMISILAMTGLVFMSRYLFLEPKLPLRLNPQAQRLLSYSSPAVLTAIWAPIVFMPDNQLDLSVSNPFLWAALLAGLIAWKTKNVLLTTISSMVVFLILKLVVFAPT</sequence>
<dbReference type="Pfam" id="PF05437">
    <property type="entry name" value="AzlD"/>
    <property type="match status" value="1"/>
</dbReference>
<keyword evidence="3" id="KW-1185">Reference proteome</keyword>
<name>A0A9X3CB37_9VIBR</name>
<keyword evidence="1" id="KW-1133">Transmembrane helix</keyword>
<feature type="transmembrane region" description="Helical" evidence="1">
    <location>
        <begin position="37"/>
        <end position="55"/>
    </location>
</feature>
<organism evidence="2 3">
    <name type="scientific">Vibrio paucivorans</name>
    <dbReference type="NCBI Taxonomy" id="2829489"/>
    <lineage>
        <taxon>Bacteria</taxon>
        <taxon>Pseudomonadati</taxon>
        <taxon>Pseudomonadota</taxon>
        <taxon>Gammaproteobacteria</taxon>
        <taxon>Vibrionales</taxon>
        <taxon>Vibrionaceae</taxon>
        <taxon>Vibrio</taxon>
    </lineage>
</organism>
<feature type="transmembrane region" description="Helical" evidence="1">
    <location>
        <begin position="62"/>
        <end position="80"/>
    </location>
</feature>